<reference evidence="1" key="1">
    <citation type="submission" date="2019-03" db="EMBL/GenBank/DDBJ databases">
        <title>Improved annotation for the trematode Fasciola hepatica.</title>
        <authorList>
            <person name="Choi Y.-J."/>
            <person name="Martin J."/>
            <person name="Mitreva M."/>
        </authorList>
    </citation>
    <scope>NUCLEOTIDE SEQUENCE [LARGE SCALE GENOMIC DNA]</scope>
</reference>
<sequence length="45" mass="5362">MHTVFDSENIPFFRCENSYSHLLATQRMLFIGCTSFRHWCGDHLL</sequence>
<comment type="caution">
    <text evidence="1">The sequence shown here is derived from an EMBL/GenBank/DDBJ whole genome shotgun (WGS) entry which is preliminary data.</text>
</comment>
<protein>
    <submittedName>
        <fullName evidence="1">Uncharacterized protein</fullName>
    </submittedName>
</protein>
<dbReference type="Proteomes" id="UP000230066">
    <property type="component" value="Unassembled WGS sequence"/>
</dbReference>
<gene>
    <name evidence="1" type="ORF">D915_007292</name>
</gene>
<keyword evidence="2" id="KW-1185">Reference proteome</keyword>
<evidence type="ECO:0000313" key="1">
    <source>
        <dbReference type="EMBL" id="THD21776.1"/>
    </source>
</evidence>
<proteinExistence type="predicted"/>
<organism evidence="1 2">
    <name type="scientific">Fasciola hepatica</name>
    <name type="common">Liver fluke</name>
    <dbReference type="NCBI Taxonomy" id="6192"/>
    <lineage>
        <taxon>Eukaryota</taxon>
        <taxon>Metazoa</taxon>
        <taxon>Spiralia</taxon>
        <taxon>Lophotrochozoa</taxon>
        <taxon>Platyhelminthes</taxon>
        <taxon>Trematoda</taxon>
        <taxon>Digenea</taxon>
        <taxon>Plagiorchiida</taxon>
        <taxon>Echinostomata</taxon>
        <taxon>Echinostomatoidea</taxon>
        <taxon>Fasciolidae</taxon>
        <taxon>Fasciola</taxon>
    </lineage>
</organism>
<accession>A0A4E0R568</accession>
<dbReference type="EMBL" id="JXXN02003263">
    <property type="protein sequence ID" value="THD21776.1"/>
    <property type="molecule type" value="Genomic_DNA"/>
</dbReference>
<dbReference type="AlphaFoldDB" id="A0A4E0R568"/>
<evidence type="ECO:0000313" key="2">
    <source>
        <dbReference type="Proteomes" id="UP000230066"/>
    </source>
</evidence>
<name>A0A4E0R568_FASHE</name>